<feature type="transmembrane region" description="Helical" evidence="5">
    <location>
        <begin position="439"/>
        <end position="455"/>
    </location>
</feature>
<keyword evidence="4 5" id="KW-0472">Membrane</keyword>
<feature type="transmembrane region" description="Helical" evidence="5">
    <location>
        <begin position="383"/>
        <end position="402"/>
    </location>
</feature>
<dbReference type="EMBL" id="AL445063">
    <property type="protein sequence ID" value="CAC11295.1"/>
    <property type="molecule type" value="Genomic_DNA"/>
</dbReference>
<feature type="transmembrane region" description="Helical" evidence="5">
    <location>
        <begin position="297"/>
        <end position="316"/>
    </location>
</feature>
<dbReference type="PANTHER" id="PTHR47547:SF1">
    <property type="entry name" value="ASPARTATE-PROTON SYMPORTER"/>
    <property type="match status" value="1"/>
</dbReference>
<feature type="transmembrane region" description="Helical" evidence="5">
    <location>
        <begin position="254"/>
        <end position="277"/>
    </location>
</feature>
<evidence type="ECO:0000313" key="7">
    <source>
        <dbReference type="Proteomes" id="UP000001024"/>
    </source>
</evidence>
<protein>
    <submittedName>
        <fullName evidence="6">Cationic amino acid transporter 3 (HCAT3) related protein</fullName>
    </submittedName>
</protein>
<feature type="transmembrane region" description="Helical" evidence="5">
    <location>
        <begin position="181"/>
        <end position="201"/>
    </location>
</feature>
<evidence type="ECO:0000256" key="1">
    <source>
        <dbReference type="ARBA" id="ARBA00004141"/>
    </source>
</evidence>
<feature type="transmembrane region" description="Helical" evidence="5">
    <location>
        <begin position="493"/>
        <end position="516"/>
    </location>
</feature>
<name>Q9HLS7_THEAC</name>
<dbReference type="InterPro" id="IPR052962">
    <property type="entry name" value="AA_Transporter_AGT"/>
</dbReference>
<feature type="transmembrane region" description="Helical" evidence="5">
    <location>
        <begin position="213"/>
        <end position="233"/>
    </location>
</feature>
<dbReference type="PANTHER" id="PTHR47547">
    <property type="match status" value="1"/>
</dbReference>
<dbReference type="KEGG" id="tac:Ta0148"/>
<evidence type="ECO:0000256" key="2">
    <source>
        <dbReference type="ARBA" id="ARBA00022692"/>
    </source>
</evidence>
<feature type="transmembrane region" description="Helical" evidence="5">
    <location>
        <begin position="414"/>
        <end position="433"/>
    </location>
</feature>
<feature type="transmembrane region" description="Helical" evidence="5">
    <location>
        <begin position="63"/>
        <end position="87"/>
    </location>
</feature>
<keyword evidence="7" id="KW-1185">Reference proteome</keyword>
<feature type="transmembrane region" description="Helical" evidence="5">
    <location>
        <begin position="467"/>
        <end position="487"/>
    </location>
</feature>
<feature type="transmembrane region" description="Helical" evidence="5">
    <location>
        <begin position="358"/>
        <end position="377"/>
    </location>
</feature>
<dbReference type="STRING" id="273075.gene:9571363"/>
<proteinExistence type="predicted"/>
<dbReference type="InParanoid" id="Q9HLS7"/>
<dbReference type="PIRSF" id="PIRSF006060">
    <property type="entry name" value="AA_transporter"/>
    <property type="match status" value="1"/>
</dbReference>
<feature type="transmembrane region" description="Helical" evidence="5">
    <location>
        <begin position="99"/>
        <end position="118"/>
    </location>
</feature>
<sequence length="526" mass="57539">MNSAELQIHTDTERVEEKYIREDRKLRKDLGIVDLFLIGITGVIGSGWLFAPLYAARVAGPASIISWAIGGVLVLLVGLTFSHLMGFRTEAGGMVRYPIYTHGKLAGSITGWALWLAYTMNPPSEASALVEYMSSYVPGVFHSGTLTPEGMGIALGFMFLFVLVNYYGVKIFARIINGLTALKLVVPTVTMLTLILLSFRFRNFTVSGFYPYGLSSVLAAIVSAGIVYSYLGFQAVINLAGESKRPARDGPTALILVIIFSLVFYIALEITFIGSVPSSFLRHGWSGLFLASPFADIALYFNLTWLYSLIIADSIYSPSGSSMAAVASNSRATYALAKDGFFPSFFVRIDGKTGIPRIALIFNFVISAIVLLTLKSWHSIIEALGVLLLISFIGPAASSGVIRRTSPENQILKGLYGVVQPAIFVMAGIIIFITPFTKIDIVIALFSIPAVLLILKEKNFRNVDLGYGIWLPVYLIIILSFSFLHTYYESLNILVPITAFVFLSLFVYIIAVRAGISFMKSGKQKE</sequence>
<keyword evidence="3 5" id="KW-1133">Transmembrane helix</keyword>
<dbReference type="OrthoDB" id="43026at2157"/>
<organism evidence="6 7">
    <name type="scientific">Thermoplasma acidophilum (strain ATCC 25905 / DSM 1728 / JCM 9062 / NBRC 15155 / AMRC-C165)</name>
    <dbReference type="NCBI Taxonomy" id="273075"/>
    <lineage>
        <taxon>Archaea</taxon>
        <taxon>Methanobacteriati</taxon>
        <taxon>Thermoplasmatota</taxon>
        <taxon>Thermoplasmata</taxon>
        <taxon>Thermoplasmatales</taxon>
        <taxon>Thermoplasmataceae</taxon>
        <taxon>Thermoplasma</taxon>
    </lineage>
</organism>
<dbReference type="GO" id="GO:0016020">
    <property type="term" value="C:membrane"/>
    <property type="evidence" value="ECO:0007669"/>
    <property type="project" value="UniProtKB-SubCell"/>
</dbReference>
<reference evidence="6 7" key="1">
    <citation type="journal article" date="2000" name="Nature">
        <title>The genome sequence of the thermoacidophilic scavenger Thermoplasma acidophilum.</title>
        <authorList>
            <person name="Ruepp A."/>
            <person name="Graml W."/>
            <person name="Santos-Martinez M.L."/>
            <person name="Koretke K.K."/>
            <person name="Volker C."/>
            <person name="Mewes H.W."/>
            <person name="Frishman D."/>
            <person name="Stocker S."/>
            <person name="Lupas A.N."/>
            <person name="Baumeister W."/>
        </authorList>
    </citation>
    <scope>NUCLEOTIDE SEQUENCE [LARGE SCALE GENOMIC DNA]</scope>
    <source>
        <strain evidence="7">ATCC 25905 / DSM 1728 / JCM 9062 / NBRC 15155 / AMRC-C165</strain>
    </source>
</reference>
<dbReference type="GO" id="GO:0022857">
    <property type="term" value="F:transmembrane transporter activity"/>
    <property type="evidence" value="ECO:0007669"/>
    <property type="project" value="InterPro"/>
</dbReference>
<gene>
    <name evidence="6" type="ordered locus">Ta0148</name>
</gene>
<feature type="transmembrane region" description="Helical" evidence="5">
    <location>
        <begin position="150"/>
        <end position="169"/>
    </location>
</feature>
<evidence type="ECO:0000256" key="4">
    <source>
        <dbReference type="ARBA" id="ARBA00023136"/>
    </source>
</evidence>
<dbReference type="HOGENOM" id="CLU_007946_16_0_2"/>
<evidence type="ECO:0000256" key="3">
    <source>
        <dbReference type="ARBA" id="ARBA00022989"/>
    </source>
</evidence>
<accession>Q9HLS7</accession>
<evidence type="ECO:0000313" key="6">
    <source>
        <dbReference type="EMBL" id="CAC11295.1"/>
    </source>
</evidence>
<dbReference type="AlphaFoldDB" id="Q9HLS7"/>
<dbReference type="InterPro" id="IPR002293">
    <property type="entry name" value="AA/rel_permease1"/>
</dbReference>
<dbReference type="PaxDb" id="273075-Ta0148"/>
<dbReference type="Gene3D" id="1.20.1740.10">
    <property type="entry name" value="Amino acid/polyamine transporter I"/>
    <property type="match status" value="1"/>
</dbReference>
<dbReference type="Pfam" id="PF13520">
    <property type="entry name" value="AA_permease_2"/>
    <property type="match status" value="1"/>
</dbReference>
<dbReference type="eggNOG" id="arCOG00009">
    <property type="taxonomic scope" value="Archaea"/>
</dbReference>
<dbReference type="EnsemblBacteria" id="CAC11295">
    <property type="protein sequence ID" value="CAC11295"/>
    <property type="gene ID" value="CAC11295"/>
</dbReference>
<keyword evidence="2 5" id="KW-0812">Transmembrane</keyword>
<feature type="transmembrane region" description="Helical" evidence="5">
    <location>
        <begin position="30"/>
        <end position="51"/>
    </location>
</feature>
<dbReference type="RefSeq" id="WP_010900575.1">
    <property type="nucleotide sequence ID" value="NC_002578.1"/>
</dbReference>
<evidence type="ECO:0000256" key="5">
    <source>
        <dbReference type="SAM" id="Phobius"/>
    </source>
</evidence>
<comment type="subcellular location">
    <subcellularLocation>
        <location evidence="1">Membrane</location>
        <topology evidence="1">Multi-pass membrane protein</topology>
    </subcellularLocation>
</comment>
<dbReference type="Proteomes" id="UP000001024">
    <property type="component" value="Chromosome"/>
</dbReference>